<proteinExistence type="predicted"/>
<dbReference type="RefSeq" id="WP_113807270.1">
    <property type="nucleotide sequence ID" value="NZ_QOCW01000021.1"/>
</dbReference>
<keyword evidence="2" id="KW-0808">Transferase</keyword>
<dbReference type="CDD" id="cd04301">
    <property type="entry name" value="NAT_SF"/>
    <property type="match status" value="1"/>
</dbReference>
<gene>
    <name evidence="2" type="ORF">DS031_17050</name>
</gene>
<evidence type="ECO:0000313" key="3">
    <source>
        <dbReference type="Proteomes" id="UP000253314"/>
    </source>
</evidence>
<dbReference type="PROSITE" id="PS51186">
    <property type="entry name" value="GNAT"/>
    <property type="match status" value="1"/>
</dbReference>
<dbReference type="Pfam" id="PF13508">
    <property type="entry name" value="Acetyltransf_7"/>
    <property type="match status" value="1"/>
</dbReference>
<name>A0A366XWP6_9BACI</name>
<sequence>MEWYKEEFVVSDDKDRINLEDVSKLLSTTYWASNRAIETNEKSINNSLSFGVYHNGKQVGFARVVTDKAVFSWILDVVIDDNYRGKGLGQWLMECIFEHPEIKFTAFALATSDAHDFYKKFDFKDNACMTKPLLSN</sequence>
<keyword evidence="3" id="KW-1185">Reference proteome</keyword>
<dbReference type="EMBL" id="QOCW01000021">
    <property type="protein sequence ID" value="RBW68371.1"/>
    <property type="molecule type" value="Genomic_DNA"/>
</dbReference>
<protein>
    <submittedName>
        <fullName evidence="2">N-acetyltransferase</fullName>
    </submittedName>
</protein>
<accession>A0A366XWP6</accession>
<dbReference type="PANTHER" id="PTHR43233">
    <property type="entry name" value="FAMILY N-ACETYLTRANSFERASE, PUTATIVE (AFU_ORTHOLOGUE AFUA_6G03350)-RELATED"/>
    <property type="match status" value="1"/>
</dbReference>
<dbReference type="PANTHER" id="PTHR43233:SF1">
    <property type="entry name" value="FAMILY N-ACETYLTRANSFERASE, PUTATIVE (AFU_ORTHOLOGUE AFUA_6G03350)-RELATED"/>
    <property type="match status" value="1"/>
</dbReference>
<comment type="caution">
    <text evidence="2">The sequence shown here is derived from an EMBL/GenBank/DDBJ whole genome shotgun (WGS) entry which is preliminary data.</text>
</comment>
<dbReference type="GO" id="GO:0016747">
    <property type="term" value="F:acyltransferase activity, transferring groups other than amino-acyl groups"/>
    <property type="evidence" value="ECO:0007669"/>
    <property type="project" value="InterPro"/>
</dbReference>
<reference evidence="2 3" key="1">
    <citation type="submission" date="2018-07" db="EMBL/GenBank/DDBJ databases">
        <title>Lottiidibacillus patelloidae gen. nov., sp. nov., isolated from the intestinal tract of a marine limpet and the reclassification of B. taeanensis BH030017T, B. algicola KMM 3737T and B. hwajinpoensis SW-72T as genus Lottiidibacillus.</title>
        <authorList>
            <person name="Liu R."/>
            <person name="Huang Z."/>
        </authorList>
    </citation>
    <scope>NUCLEOTIDE SEQUENCE [LARGE SCALE GENOMIC DNA]</scope>
    <source>
        <strain evidence="2 3">BH030017</strain>
    </source>
</reference>
<dbReference type="InterPro" id="IPR016181">
    <property type="entry name" value="Acyl_CoA_acyltransferase"/>
</dbReference>
<dbReference type="Gene3D" id="3.40.630.30">
    <property type="match status" value="1"/>
</dbReference>
<dbReference type="SUPFAM" id="SSF55729">
    <property type="entry name" value="Acyl-CoA N-acyltransferases (Nat)"/>
    <property type="match status" value="1"/>
</dbReference>
<dbReference type="AlphaFoldDB" id="A0A366XWP6"/>
<dbReference type="InterPro" id="IPR053144">
    <property type="entry name" value="Acetyltransferase_Butenolide"/>
</dbReference>
<feature type="domain" description="N-acetyltransferase" evidence="1">
    <location>
        <begin position="9"/>
        <end position="136"/>
    </location>
</feature>
<dbReference type="Proteomes" id="UP000253314">
    <property type="component" value="Unassembled WGS sequence"/>
</dbReference>
<dbReference type="OrthoDB" id="3216107at2"/>
<evidence type="ECO:0000313" key="2">
    <source>
        <dbReference type="EMBL" id="RBW68371.1"/>
    </source>
</evidence>
<dbReference type="InterPro" id="IPR000182">
    <property type="entry name" value="GNAT_dom"/>
</dbReference>
<organism evidence="2 3">
    <name type="scientific">Bacillus taeanensis</name>
    <dbReference type="NCBI Taxonomy" id="273032"/>
    <lineage>
        <taxon>Bacteria</taxon>
        <taxon>Bacillati</taxon>
        <taxon>Bacillota</taxon>
        <taxon>Bacilli</taxon>
        <taxon>Bacillales</taxon>
        <taxon>Bacillaceae</taxon>
        <taxon>Bacillus</taxon>
    </lineage>
</organism>
<evidence type="ECO:0000259" key="1">
    <source>
        <dbReference type="PROSITE" id="PS51186"/>
    </source>
</evidence>